<evidence type="ECO:0000259" key="1">
    <source>
        <dbReference type="Pfam" id="PF12146"/>
    </source>
</evidence>
<name>A0AA95H920_9GAMM</name>
<dbReference type="EMBL" id="CP124755">
    <property type="protein sequence ID" value="WGZ91723.1"/>
    <property type="molecule type" value="Genomic_DNA"/>
</dbReference>
<dbReference type="InterPro" id="IPR029058">
    <property type="entry name" value="AB_hydrolase_fold"/>
</dbReference>
<dbReference type="AlphaFoldDB" id="A0AA95H920"/>
<reference evidence="2" key="2">
    <citation type="submission" date="2023-04" db="EMBL/GenBank/DDBJ databases">
        <authorList>
            <person name="Beletskiy A.V."/>
            <person name="Mardanov A.V."/>
            <person name="Ravin N.V."/>
        </authorList>
    </citation>
    <scope>NUCLEOTIDE SEQUENCE</scope>
    <source>
        <strain evidence="2">GKL-01</strain>
    </source>
</reference>
<accession>A0AA95H920</accession>
<dbReference type="InterPro" id="IPR000073">
    <property type="entry name" value="AB_hydrolase_1"/>
</dbReference>
<sequence>MVSLNACTSAKFPLGATRVTPKIQSVPVFKTSDGTELVMQVWQPSHKPSARILLLHGFNEYTGAYDSVGASFAKRGIEVWAYDQRGFGRSPYRGLWSSAERMAQDAQEALQLIKQQDPQTPLYLLGMSMGGAVALYSAKQTGLPIKGVILVAPAVWAAHTQPFYQRWALAFTQRVIPGWKPTGEGLNIKPTDNKALLKKIWQSPWMLRESRVDTLAGLTDLMGKAYQAAPQVKYSTLLLYGEHDQLIPAKPIAHIRQQLPQLPHTAYKQYAHGWHMLMRDLQGETVISDISRWIQSSP</sequence>
<organism evidence="2">
    <name type="scientific">Candidatus Thiocaldithrix dubininis</name>
    <dbReference type="NCBI Taxonomy" id="3080823"/>
    <lineage>
        <taxon>Bacteria</taxon>
        <taxon>Pseudomonadati</taxon>
        <taxon>Pseudomonadota</taxon>
        <taxon>Gammaproteobacteria</taxon>
        <taxon>Thiotrichales</taxon>
        <taxon>Thiotrichaceae</taxon>
        <taxon>Candidatus Thiocaldithrix</taxon>
    </lineage>
</organism>
<dbReference type="PANTHER" id="PTHR11614">
    <property type="entry name" value="PHOSPHOLIPASE-RELATED"/>
    <property type="match status" value="1"/>
</dbReference>
<dbReference type="Gene3D" id="3.40.50.1820">
    <property type="entry name" value="alpha/beta hydrolase"/>
    <property type="match status" value="1"/>
</dbReference>
<feature type="domain" description="Serine aminopeptidase S33" evidence="1">
    <location>
        <begin position="47"/>
        <end position="281"/>
    </location>
</feature>
<gene>
    <name evidence="2" type="ORF">QJT80_04420</name>
</gene>
<dbReference type="InterPro" id="IPR051044">
    <property type="entry name" value="MAG_DAG_Lipase"/>
</dbReference>
<dbReference type="Proteomes" id="UP001300672">
    <property type="component" value="Chromosome"/>
</dbReference>
<dbReference type="PRINTS" id="PR00111">
    <property type="entry name" value="ABHYDROLASE"/>
</dbReference>
<dbReference type="Pfam" id="PF12146">
    <property type="entry name" value="Hydrolase_4"/>
    <property type="match status" value="1"/>
</dbReference>
<dbReference type="SUPFAM" id="SSF53474">
    <property type="entry name" value="alpha/beta-Hydrolases"/>
    <property type="match status" value="1"/>
</dbReference>
<dbReference type="KEGG" id="tdu:QJT80_04420"/>
<evidence type="ECO:0000313" key="2">
    <source>
        <dbReference type="EMBL" id="WGZ91723.1"/>
    </source>
</evidence>
<protein>
    <submittedName>
        <fullName evidence="2">Lysophospholipase</fullName>
    </submittedName>
</protein>
<proteinExistence type="predicted"/>
<reference evidence="2" key="1">
    <citation type="journal article" date="2023" name="Int. J. Mol. Sci.">
        <title>Metagenomics Revealed a New Genus 'Candidatus Thiocaldithrix dubininis' gen. nov., sp. nov. and a New Species 'Candidatus Thiothrix putei' sp. nov. in the Family Thiotrichaceae, Some Members of Which Have Traits of Both Na+- and H+-Motive Energetics.</title>
        <authorList>
            <person name="Ravin N.V."/>
            <person name="Muntyan M.S."/>
            <person name="Smolyakov D.D."/>
            <person name="Rudenko T.S."/>
            <person name="Beletsky A.V."/>
            <person name="Mardanov A.V."/>
            <person name="Grabovich M.Y."/>
        </authorList>
    </citation>
    <scope>NUCLEOTIDE SEQUENCE</scope>
    <source>
        <strain evidence="2">GKL-01</strain>
    </source>
</reference>
<dbReference type="InterPro" id="IPR022742">
    <property type="entry name" value="Hydrolase_4"/>
</dbReference>